<dbReference type="RefSeq" id="WP_126198572.1">
    <property type="nucleotide sequence ID" value="NZ_CP085954.1"/>
</dbReference>
<evidence type="ECO:0000313" key="4">
    <source>
        <dbReference type="Proteomes" id="UP000271626"/>
    </source>
</evidence>
<evidence type="ECO:0000313" key="2">
    <source>
        <dbReference type="EMBL" id="MBS4100271.1"/>
    </source>
</evidence>
<evidence type="ECO:0000256" key="1">
    <source>
        <dbReference type="SAM" id="Phobius"/>
    </source>
</evidence>
<gene>
    <name evidence="2" type="ORF">KFZ73_03370</name>
    <name evidence="3" type="ORF">NCTC10741_04652</name>
</gene>
<proteinExistence type="predicted"/>
<dbReference type="EMBL" id="JAGXOE010000004">
    <property type="protein sequence ID" value="MBS4100271.1"/>
    <property type="molecule type" value="Genomic_DNA"/>
</dbReference>
<dbReference type="Proteomes" id="UP000271626">
    <property type="component" value="Chromosome"/>
</dbReference>
<reference evidence="2 5" key="2">
    <citation type="submission" date="2021-04" db="EMBL/GenBank/DDBJ databases">
        <title>Whole genome sequence analysis of a thiophenic sulfur metabolizing bacteria.</title>
        <authorList>
            <person name="Akhtar N."/>
            <person name="Akram J."/>
            <person name="Aslam A."/>
        </authorList>
    </citation>
    <scope>NUCLEOTIDE SEQUENCE [LARGE SCALE GENOMIC DNA]</scope>
    <source>
        <strain evidence="2 5">3OW</strain>
    </source>
</reference>
<keyword evidence="1" id="KW-0812">Transmembrane</keyword>
<reference evidence="3 4" key="1">
    <citation type="submission" date="2018-12" db="EMBL/GenBank/DDBJ databases">
        <authorList>
            <consortium name="Pathogen Informatics"/>
        </authorList>
    </citation>
    <scope>NUCLEOTIDE SEQUENCE [LARGE SCALE GENOMIC DNA]</scope>
    <source>
        <strain evidence="3 4">NCTC10741</strain>
    </source>
</reference>
<dbReference type="Proteomes" id="UP000676853">
    <property type="component" value="Unassembled WGS sequence"/>
</dbReference>
<dbReference type="OrthoDB" id="4775380at2"/>
<dbReference type="AlphaFoldDB" id="A0A3P8KLB8"/>
<name>A0A3P8KLB8_TSUPA</name>
<evidence type="ECO:0000313" key="3">
    <source>
        <dbReference type="EMBL" id="VDR41478.1"/>
    </source>
</evidence>
<organism evidence="3 4">
    <name type="scientific">Tsukamurella paurometabola</name>
    <name type="common">Corynebacterium paurometabolum</name>
    <dbReference type="NCBI Taxonomy" id="2061"/>
    <lineage>
        <taxon>Bacteria</taxon>
        <taxon>Bacillati</taxon>
        <taxon>Actinomycetota</taxon>
        <taxon>Actinomycetes</taxon>
        <taxon>Mycobacteriales</taxon>
        <taxon>Tsukamurellaceae</taxon>
        <taxon>Tsukamurella</taxon>
    </lineage>
</organism>
<keyword evidence="1" id="KW-0472">Membrane</keyword>
<protein>
    <submittedName>
        <fullName evidence="3">Uncharacterized protein</fullName>
    </submittedName>
</protein>
<keyword evidence="1" id="KW-1133">Transmembrane helix</keyword>
<keyword evidence="5" id="KW-1185">Reference proteome</keyword>
<dbReference type="EMBL" id="LR131273">
    <property type="protein sequence ID" value="VDR41478.1"/>
    <property type="molecule type" value="Genomic_DNA"/>
</dbReference>
<sequence length="72" mass="7944">MIDFVASKSPRNTDRAPEKEKAMITVLVIAAFVVAILWLTHDRDGLDFGARDIHRAMAARDRRTGPTGVVVP</sequence>
<feature type="transmembrane region" description="Helical" evidence="1">
    <location>
        <begin position="21"/>
        <end position="39"/>
    </location>
</feature>
<accession>A0A3P8KLB8</accession>
<evidence type="ECO:0000313" key="5">
    <source>
        <dbReference type="Proteomes" id="UP000676853"/>
    </source>
</evidence>